<accession>Q090Z9</accession>
<comment type="caution">
    <text evidence="1">The sequence shown here is derived from an EMBL/GenBank/DDBJ whole genome shotgun (WGS) entry which is preliminary data.</text>
</comment>
<organism evidence="1 2">
    <name type="scientific">Stigmatella aurantiaca (strain DW4/3-1)</name>
    <dbReference type="NCBI Taxonomy" id="378806"/>
    <lineage>
        <taxon>Bacteria</taxon>
        <taxon>Pseudomonadati</taxon>
        <taxon>Myxococcota</taxon>
        <taxon>Myxococcia</taxon>
        <taxon>Myxococcales</taxon>
        <taxon>Cystobacterineae</taxon>
        <taxon>Archangiaceae</taxon>
        <taxon>Stigmatella</taxon>
    </lineage>
</organism>
<evidence type="ECO:0008006" key="3">
    <source>
        <dbReference type="Google" id="ProtNLM"/>
    </source>
</evidence>
<evidence type="ECO:0000313" key="1">
    <source>
        <dbReference type="EMBL" id="EAU66304.1"/>
    </source>
</evidence>
<reference evidence="1 2" key="1">
    <citation type="submission" date="2006-04" db="EMBL/GenBank/DDBJ databases">
        <authorList>
            <person name="Nierman W.C."/>
        </authorList>
    </citation>
    <scope>NUCLEOTIDE SEQUENCE [LARGE SCALE GENOMIC DNA]</scope>
    <source>
        <strain evidence="1 2">DW4/3-1</strain>
    </source>
</reference>
<dbReference type="EMBL" id="AAMD01000059">
    <property type="protein sequence ID" value="EAU66304.1"/>
    <property type="molecule type" value="Genomic_DNA"/>
</dbReference>
<dbReference type="InterPro" id="IPR014845">
    <property type="entry name" value="GYD/TTHA1554"/>
</dbReference>
<dbReference type="AlphaFoldDB" id="Q090Z9"/>
<name>Q090Z9_STIAD</name>
<proteinExistence type="predicted"/>
<dbReference type="Proteomes" id="UP000032702">
    <property type="component" value="Unassembled WGS sequence"/>
</dbReference>
<sequence>MKKGRRSMPQYAILSKYKSSTDIRSLPQRAQAVKEKTLRELPHLKCTLKLAFHGGPYDALDVVETEDEREAQRAAEIISEHGDCTTELLPVTHWQDFVRTTHRITTALR</sequence>
<protein>
    <recommendedName>
        <fullName evidence="3">GYD domain-containing protein</fullName>
    </recommendedName>
</protein>
<evidence type="ECO:0000313" key="2">
    <source>
        <dbReference type="Proteomes" id="UP000032702"/>
    </source>
</evidence>
<gene>
    <name evidence="1" type="ORF">STIAU_2537</name>
</gene>
<dbReference type="Pfam" id="PF08734">
    <property type="entry name" value="GYD"/>
    <property type="match status" value="1"/>
</dbReference>